<evidence type="ECO:0000313" key="2">
    <source>
        <dbReference type="Proteomes" id="UP000319298"/>
    </source>
</evidence>
<organism evidence="1 2">
    <name type="scientific">Bradyrhizobium symbiodeficiens</name>
    <dbReference type="NCBI Taxonomy" id="1404367"/>
    <lineage>
        <taxon>Bacteria</taxon>
        <taxon>Pseudomonadati</taxon>
        <taxon>Pseudomonadota</taxon>
        <taxon>Alphaproteobacteria</taxon>
        <taxon>Hyphomicrobiales</taxon>
        <taxon>Nitrobacteraceae</taxon>
        <taxon>Bradyrhizobium</taxon>
    </lineage>
</organism>
<dbReference type="Proteomes" id="UP000319298">
    <property type="component" value="Chromosome"/>
</dbReference>
<evidence type="ECO:0000313" key="1">
    <source>
        <dbReference type="EMBL" id="QDF36670.1"/>
    </source>
</evidence>
<sequence>MSIQSQAPPALSPSQRFLAAILLRLRRLINQSVASMLANREKAAMQFAKGCSSTTAGGNRTARDTLQKICIPQNDFNSRK</sequence>
<dbReference type="EMBL" id="CP041090">
    <property type="protein sequence ID" value="QDF36670.1"/>
    <property type="molecule type" value="Genomic_DNA"/>
</dbReference>
<dbReference type="RefSeq" id="WP_140477795.1">
    <property type="nucleotide sequence ID" value="NZ_CP041090.2"/>
</dbReference>
<name>A0ABX5W117_9BRAD</name>
<keyword evidence="2" id="KW-1185">Reference proteome</keyword>
<accession>A0ABX5W117</accession>
<gene>
    <name evidence="1" type="ORF">FJN17_03330</name>
</gene>
<proteinExistence type="predicted"/>
<protein>
    <submittedName>
        <fullName evidence="1">Uncharacterized protein</fullName>
    </submittedName>
</protein>
<reference evidence="2" key="1">
    <citation type="submission" date="2019-06" db="EMBL/GenBank/DDBJ databases">
        <title>Whole-Genome Sequence of Bradyrhizobium sp. 3 Strain 65S1MB.</title>
        <authorList>
            <person name="Bromfield E.S.P."/>
            <person name="Cloutier S."/>
            <person name="Nguyen H.D.T."/>
        </authorList>
    </citation>
    <scope>NUCLEOTIDE SEQUENCE [LARGE SCALE GENOMIC DNA]</scope>
    <source>
        <strain evidence="2">65S1MB</strain>
    </source>
</reference>
<reference evidence="1 2" key="2">
    <citation type="journal article" date="2020" name="Int. J. Syst. Evol. Microbiol.">
        <title>Description and complete genome sequences of Bradyrhizobium symbiodeficiens sp. nov., a non-symbiotic bacterium associated with legumes native to Canada.</title>
        <authorList>
            <person name="Bromfield E.S.P."/>
            <person name="Cloutier S."/>
            <person name="Nguyen H.D.T."/>
        </authorList>
    </citation>
    <scope>NUCLEOTIDE SEQUENCE [LARGE SCALE GENOMIC DNA]</scope>
    <source>
        <strain evidence="1 2">65S1MB</strain>
    </source>
</reference>